<dbReference type="InterPro" id="IPR008920">
    <property type="entry name" value="TF_FadR/GntR_C"/>
</dbReference>
<feature type="domain" description="GntR C-terminal" evidence="4">
    <location>
        <begin position="87"/>
        <end position="212"/>
    </location>
</feature>
<dbReference type="SMART" id="SM00895">
    <property type="entry name" value="FCD"/>
    <property type="match status" value="1"/>
</dbReference>
<dbReference type="EMBL" id="CAVK010000013">
    <property type="protein sequence ID" value="CCW15964.1"/>
    <property type="molecule type" value="Genomic_DNA"/>
</dbReference>
<dbReference type="Pfam" id="PF07729">
    <property type="entry name" value="FCD"/>
    <property type="match status" value="1"/>
</dbReference>
<evidence type="ECO:0000256" key="1">
    <source>
        <dbReference type="ARBA" id="ARBA00023015"/>
    </source>
</evidence>
<reference evidence="6" key="2">
    <citation type="submission" date="2013-04" db="EMBL/GenBank/DDBJ databases">
        <title>Bisphenol A degrading Sphingobium sp. strain BiD32.</title>
        <authorList>
            <person name="Nielsen J.L."/>
            <person name="Zhou N.A."/>
            <person name="Kjeldal H."/>
        </authorList>
    </citation>
    <scope>NUCLEOTIDE SEQUENCE [LARGE SCALE GENOMIC DNA]</scope>
    <source>
        <strain evidence="6">BiD32</strain>
    </source>
</reference>
<reference evidence="5 6" key="1">
    <citation type="submission" date="2013-03" db="EMBL/GenBank/DDBJ databases">
        <authorList>
            <person name="Le V."/>
        </authorList>
    </citation>
    <scope>NUCLEOTIDE SEQUENCE [LARGE SCALE GENOMIC DNA]</scope>
    <source>
        <strain evidence="5 6">BiD32</strain>
    </source>
</reference>
<dbReference type="InterPro" id="IPR011711">
    <property type="entry name" value="GntR_C"/>
</dbReference>
<sequence>MQFEASVAKAKLPILRTIACPAQVVFALLREPRKRQRYDNPGELPGFQDLTEGDALRFAQELIDLGLVGRDHGRFTIVDWTIERIVEHLALAGSIQALAAAQVAALQGKVDFAYLEDINAALKSYETQADNLLQGAFLDYQWHLELVRLSGNRVALATYAKAIPPAVWIAGANYFQLDEARSSLIEHDRLVAYMKAGDTLRARDAVSFHVEEAAMQIRRAGAARIESYPGTST</sequence>
<proteinExistence type="predicted"/>
<evidence type="ECO:0000313" key="5">
    <source>
        <dbReference type="EMBL" id="CCW15964.1"/>
    </source>
</evidence>
<keyword evidence="6" id="KW-1185">Reference proteome</keyword>
<dbReference type="AlphaFoldDB" id="N1MGQ8"/>
<evidence type="ECO:0000256" key="2">
    <source>
        <dbReference type="ARBA" id="ARBA00023125"/>
    </source>
</evidence>
<dbReference type="GO" id="GO:0003677">
    <property type="term" value="F:DNA binding"/>
    <property type="evidence" value="ECO:0007669"/>
    <property type="project" value="UniProtKB-KW"/>
</dbReference>
<dbReference type="Proteomes" id="UP000013201">
    <property type="component" value="Unassembled WGS sequence"/>
</dbReference>
<accession>N1MGQ8</accession>
<keyword evidence="1" id="KW-0805">Transcription regulation</keyword>
<comment type="caution">
    <text evidence="5">The sequence shown here is derived from an EMBL/GenBank/DDBJ whole genome shotgun (WGS) entry which is preliminary data.</text>
</comment>
<keyword evidence="2" id="KW-0238">DNA-binding</keyword>
<evidence type="ECO:0000259" key="4">
    <source>
        <dbReference type="SMART" id="SM00895"/>
    </source>
</evidence>
<organism evidence="5 6">
    <name type="scientific">Sphingobium indicum BiD32</name>
    <dbReference type="NCBI Taxonomy" id="1301087"/>
    <lineage>
        <taxon>Bacteria</taxon>
        <taxon>Pseudomonadati</taxon>
        <taxon>Pseudomonadota</taxon>
        <taxon>Alphaproteobacteria</taxon>
        <taxon>Sphingomonadales</taxon>
        <taxon>Sphingomonadaceae</taxon>
        <taxon>Sphingobium</taxon>
    </lineage>
</organism>
<evidence type="ECO:0000256" key="3">
    <source>
        <dbReference type="ARBA" id="ARBA00023163"/>
    </source>
</evidence>
<keyword evidence="3" id="KW-0804">Transcription</keyword>
<protein>
    <recommendedName>
        <fullName evidence="4">GntR C-terminal domain-containing protein</fullName>
    </recommendedName>
</protein>
<gene>
    <name evidence="5" type="ORF">EBBID32_2950</name>
</gene>
<evidence type="ECO:0000313" key="6">
    <source>
        <dbReference type="Proteomes" id="UP000013201"/>
    </source>
</evidence>
<dbReference type="SUPFAM" id="SSF48008">
    <property type="entry name" value="GntR ligand-binding domain-like"/>
    <property type="match status" value="1"/>
</dbReference>
<dbReference type="Gene3D" id="1.20.120.530">
    <property type="entry name" value="GntR ligand-binding domain-like"/>
    <property type="match status" value="1"/>
</dbReference>
<name>N1MGQ8_9SPHN</name>